<dbReference type="InParanoid" id="D2VZF4"/>
<dbReference type="SUPFAM" id="SSF54695">
    <property type="entry name" value="POZ domain"/>
    <property type="match status" value="1"/>
</dbReference>
<dbReference type="eggNOG" id="KOG2177">
    <property type="taxonomic scope" value="Eukaryota"/>
</dbReference>
<dbReference type="PROSITE" id="PS50097">
    <property type="entry name" value="BTB"/>
    <property type="match status" value="1"/>
</dbReference>
<dbReference type="STRING" id="5762.D2VZF4"/>
<evidence type="ECO:0000313" key="4">
    <source>
        <dbReference type="Proteomes" id="UP000006671"/>
    </source>
</evidence>
<evidence type="ECO:0000256" key="1">
    <source>
        <dbReference type="ARBA" id="ARBA00022737"/>
    </source>
</evidence>
<dbReference type="SUPFAM" id="SSF63829">
    <property type="entry name" value="Calcium-dependent phosphotriesterase"/>
    <property type="match status" value="1"/>
</dbReference>
<name>D2VZF4_NAEGR</name>
<dbReference type="PANTHER" id="PTHR46388">
    <property type="entry name" value="NHL REPEAT-CONTAINING PROTEIN 2"/>
    <property type="match status" value="1"/>
</dbReference>
<dbReference type="OrthoDB" id="342730at2759"/>
<dbReference type="InterPro" id="IPR000210">
    <property type="entry name" value="BTB/POZ_dom"/>
</dbReference>
<dbReference type="EMBL" id="GG738914">
    <property type="protein sequence ID" value="EFC37783.1"/>
    <property type="molecule type" value="Genomic_DNA"/>
</dbReference>
<dbReference type="Gene3D" id="2.120.10.30">
    <property type="entry name" value="TolB, C-terminal domain"/>
    <property type="match status" value="2"/>
</dbReference>
<reference evidence="3 4" key="1">
    <citation type="journal article" date="2010" name="Cell">
        <title>The genome of Naegleria gruberi illuminates early eukaryotic versatility.</title>
        <authorList>
            <person name="Fritz-Laylin L.K."/>
            <person name="Prochnik S.E."/>
            <person name="Ginger M.L."/>
            <person name="Dacks J.B."/>
            <person name="Carpenter M.L."/>
            <person name="Field M.C."/>
            <person name="Kuo A."/>
            <person name="Paredez A."/>
            <person name="Chapman J."/>
            <person name="Pham J."/>
            <person name="Shu S."/>
            <person name="Neupane R."/>
            <person name="Cipriano M."/>
            <person name="Mancuso J."/>
            <person name="Tu H."/>
            <person name="Salamov A."/>
            <person name="Lindquist E."/>
            <person name="Shapiro H."/>
            <person name="Lucas S."/>
            <person name="Grigoriev I.V."/>
            <person name="Cande W.Z."/>
            <person name="Fulton C."/>
            <person name="Rokhsar D.S."/>
            <person name="Dawson S.C."/>
        </authorList>
    </citation>
    <scope>NUCLEOTIDE SEQUENCE [LARGE SCALE GENOMIC DNA]</scope>
    <source>
        <strain evidence="3 4">NEG-M</strain>
    </source>
</reference>
<protein>
    <submittedName>
        <fullName evidence="3">Predicted protein</fullName>
    </submittedName>
</protein>
<evidence type="ECO:0000259" key="2">
    <source>
        <dbReference type="PROSITE" id="PS50097"/>
    </source>
</evidence>
<dbReference type="InterPro" id="IPR011042">
    <property type="entry name" value="6-blade_b-propeller_TolB-like"/>
</dbReference>
<proteinExistence type="predicted"/>
<dbReference type="Gene3D" id="3.30.710.10">
    <property type="entry name" value="Potassium Channel Kv1.1, Chain A"/>
    <property type="match status" value="1"/>
</dbReference>
<evidence type="ECO:0000313" key="3">
    <source>
        <dbReference type="EMBL" id="EFC37783.1"/>
    </source>
</evidence>
<feature type="domain" description="BTB" evidence="2">
    <location>
        <begin position="395"/>
        <end position="427"/>
    </location>
</feature>
<dbReference type="RefSeq" id="XP_002670527.1">
    <property type="nucleotide sequence ID" value="XM_002670481.1"/>
</dbReference>
<dbReference type="AlphaFoldDB" id="D2VZF4"/>
<keyword evidence="1" id="KW-0677">Repeat</keyword>
<dbReference type="Pfam" id="PF01436">
    <property type="entry name" value="NHL"/>
    <property type="match status" value="1"/>
</dbReference>
<sequence>MSLLASRAQLNYPRCVFVSSNNEVYIADEGNQRIRKVVENGNIVTIAGNGTAGFSGDNGPATSAQLYNPFGIFVSSNNEVYISDSGNNRIRKVLENGNIITIAGNGTVGFSGDNGPATSAQLYNPFGIFVSANNEVYISDSNNNIIRKILENGNIVTIAGNGTRGFSGDSPFDIRMYPHVGNSSLYSKIEFHNLKKHSRDQLFGLQIYGFIPLIEKTSPKFCNILKNEKILCLMSSSQQEIIQKLIDSLMYDKNKVNFSKEEILDVLFILGLFKNGEFIDLKRSLTSEFENSLTLEGLTFKWETIENLLKVCKEEFNVQNYILDHLNNYCIEYAVVQMRTKEGNTLLRTLPIIMRNGVALFSTMIFTQPTAINVEETIENEPQTIESLYNDMNTSDVKIKMGQNKYLYCHKTVLSSSSTFFNALFESGSCFSDLSDDGEFTPD</sequence>
<gene>
    <name evidence="3" type="ORF">NAEGRDRAFT_74470</name>
</gene>
<dbReference type="KEGG" id="ngr:NAEGRDRAFT_74470"/>
<dbReference type="Proteomes" id="UP000006671">
    <property type="component" value="Unassembled WGS sequence"/>
</dbReference>
<accession>D2VZF4</accession>
<keyword evidence="4" id="KW-1185">Reference proteome</keyword>
<dbReference type="InterPro" id="IPR011333">
    <property type="entry name" value="SKP1/BTB/POZ_sf"/>
</dbReference>
<dbReference type="Pfam" id="PF00651">
    <property type="entry name" value="BTB"/>
    <property type="match status" value="1"/>
</dbReference>
<dbReference type="VEuPathDB" id="AmoebaDB:NAEGRDRAFT_74470"/>
<dbReference type="GeneID" id="8857737"/>
<dbReference type="PANTHER" id="PTHR46388:SF2">
    <property type="entry name" value="NHL REPEAT-CONTAINING PROTEIN 2"/>
    <property type="match status" value="1"/>
</dbReference>
<organism evidence="4">
    <name type="scientific">Naegleria gruberi</name>
    <name type="common">Amoeba</name>
    <dbReference type="NCBI Taxonomy" id="5762"/>
    <lineage>
        <taxon>Eukaryota</taxon>
        <taxon>Discoba</taxon>
        <taxon>Heterolobosea</taxon>
        <taxon>Tetramitia</taxon>
        <taxon>Eutetramitia</taxon>
        <taxon>Vahlkampfiidae</taxon>
        <taxon>Naegleria</taxon>
    </lineage>
</organism>
<dbReference type="InterPro" id="IPR001258">
    <property type="entry name" value="NHL_repeat"/>
</dbReference>